<organism evidence="1">
    <name type="scientific">Arundo donax</name>
    <name type="common">Giant reed</name>
    <name type="synonym">Donax arundinaceus</name>
    <dbReference type="NCBI Taxonomy" id="35708"/>
    <lineage>
        <taxon>Eukaryota</taxon>
        <taxon>Viridiplantae</taxon>
        <taxon>Streptophyta</taxon>
        <taxon>Embryophyta</taxon>
        <taxon>Tracheophyta</taxon>
        <taxon>Spermatophyta</taxon>
        <taxon>Magnoliopsida</taxon>
        <taxon>Liliopsida</taxon>
        <taxon>Poales</taxon>
        <taxon>Poaceae</taxon>
        <taxon>PACMAD clade</taxon>
        <taxon>Arundinoideae</taxon>
        <taxon>Arundineae</taxon>
        <taxon>Arundo</taxon>
    </lineage>
</organism>
<protein>
    <submittedName>
        <fullName evidence="1">Uncharacterized protein</fullName>
    </submittedName>
</protein>
<dbReference type="EMBL" id="GBRH01258007">
    <property type="protein sequence ID" value="JAD39888.1"/>
    <property type="molecule type" value="Transcribed_RNA"/>
</dbReference>
<sequence>MTIHTLFLTIMYGQYWACSEKHNHFTLKTLIVVNFDRSI</sequence>
<name>A0A0A8ZQA9_ARUDO</name>
<proteinExistence type="predicted"/>
<reference evidence="1" key="2">
    <citation type="journal article" date="2015" name="Data Brief">
        <title>Shoot transcriptome of the giant reed, Arundo donax.</title>
        <authorList>
            <person name="Barrero R.A."/>
            <person name="Guerrero F.D."/>
            <person name="Moolhuijzen P."/>
            <person name="Goolsby J.A."/>
            <person name="Tidwell J."/>
            <person name="Bellgard S.E."/>
            <person name="Bellgard M.I."/>
        </authorList>
    </citation>
    <scope>NUCLEOTIDE SEQUENCE</scope>
    <source>
        <tissue evidence="1">Shoot tissue taken approximately 20 cm above the soil surface</tissue>
    </source>
</reference>
<evidence type="ECO:0000313" key="1">
    <source>
        <dbReference type="EMBL" id="JAD39888.1"/>
    </source>
</evidence>
<dbReference type="AlphaFoldDB" id="A0A0A8ZQA9"/>
<accession>A0A0A8ZQA9</accession>
<reference evidence="1" key="1">
    <citation type="submission" date="2014-09" db="EMBL/GenBank/DDBJ databases">
        <authorList>
            <person name="Magalhaes I.L.F."/>
            <person name="Oliveira U."/>
            <person name="Santos F.R."/>
            <person name="Vidigal T.H.D.A."/>
            <person name="Brescovit A.D."/>
            <person name="Santos A.J."/>
        </authorList>
    </citation>
    <scope>NUCLEOTIDE SEQUENCE</scope>
    <source>
        <tissue evidence="1">Shoot tissue taken approximately 20 cm above the soil surface</tissue>
    </source>
</reference>